<keyword evidence="6" id="KW-1185">Reference proteome</keyword>
<comment type="similarity">
    <text evidence="1 3">Belongs to the type-B carboxylesterase/lipase family.</text>
</comment>
<dbReference type="Proteomes" id="UP000199103">
    <property type="component" value="Chromosome I"/>
</dbReference>
<sequence length="513" mass="55097">MLETWQGRLRGADLGTPDGAAVGYLNIPYAPGPVDGRRWMPPAGPIGWTGERDGTRFGPGAPQRADRAVGFSTAEEGCLNLNVWAPATSAEPRPVLVWLHGGAHLYGSNTHPLCDGARLAAAEGIIVVAANYRLGALGYLTLDHLLGESYGQSANLALLDALAALRWVQRSITAFGGDPERVTLMGQSAGAVMTATLLGLPAARGLFGRAIVESGSAERCQDREFGIRRTADLLAILGLTEATAGRLLALPAAQLIDAQEQLIKERSRGSSTLSLAFGPEVDGRLLYQRPVDAIAAGEGADVDLIAGTNLNEGSGYVDLRRGDDPALVSELRARTAELLPRCQDPVSDYRAAVEGDLGRSATTAEVLEACVADQLYRQPIQRLLDARAAADDQQRTGRTFSYLFGWPRPDHGWARRAGHSLELPFIFRHLDDKPEAAEEVGPDAPIAIRDLMSRSWARFAANGDPTSEHVSWRTYGSERSVLMITDHPTVVADPRRRLRMLSAAYGADRTTIS</sequence>
<dbReference type="InterPro" id="IPR002018">
    <property type="entry name" value="CarbesteraseB"/>
</dbReference>
<evidence type="ECO:0000259" key="4">
    <source>
        <dbReference type="Pfam" id="PF00135"/>
    </source>
</evidence>
<dbReference type="EMBL" id="LT629772">
    <property type="protein sequence ID" value="SDT23055.1"/>
    <property type="molecule type" value="Genomic_DNA"/>
</dbReference>
<keyword evidence="2 3" id="KW-0378">Hydrolase</keyword>
<dbReference type="InterPro" id="IPR050309">
    <property type="entry name" value="Type-B_Carboxylest/Lipase"/>
</dbReference>
<dbReference type="AlphaFoldDB" id="A0A1H1YNM4"/>
<evidence type="ECO:0000256" key="3">
    <source>
        <dbReference type="RuleBase" id="RU361235"/>
    </source>
</evidence>
<dbReference type="RefSeq" id="WP_231920431.1">
    <property type="nucleotide sequence ID" value="NZ_LT629772.1"/>
</dbReference>
<protein>
    <recommendedName>
        <fullName evidence="3">Carboxylic ester hydrolase</fullName>
        <ecNumber evidence="3">3.1.1.-</ecNumber>
    </recommendedName>
</protein>
<evidence type="ECO:0000313" key="5">
    <source>
        <dbReference type="EMBL" id="SDT23055.1"/>
    </source>
</evidence>
<evidence type="ECO:0000256" key="2">
    <source>
        <dbReference type="ARBA" id="ARBA00022801"/>
    </source>
</evidence>
<dbReference type="STRING" id="630515.SAMN04489812_4693"/>
<proteinExistence type="inferred from homology"/>
<name>A0A1H1YNM4_9ACTN</name>
<evidence type="ECO:0000256" key="1">
    <source>
        <dbReference type="ARBA" id="ARBA00005964"/>
    </source>
</evidence>
<dbReference type="Pfam" id="PF00135">
    <property type="entry name" value="COesterase"/>
    <property type="match status" value="1"/>
</dbReference>
<evidence type="ECO:0000313" key="6">
    <source>
        <dbReference type="Proteomes" id="UP000199103"/>
    </source>
</evidence>
<gene>
    <name evidence="5" type="ORF">SAMN04489812_4693</name>
</gene>
<dbReference type="InterPro" id="IPR019826">
    <property type="entry name" value="Carboxylesterase_B_AS"/>
</dbReference>
<dbReference type="InterPro" id="IPR029058">
    <property type="entry name" value="AB_hydrolase_fold"/>
</dbReference>
<feature type="domain" description="Carboxylesterase type B" evidence="4">
    <location>
        <begin position="2"/>
        <end position="490"/>
    </location>
</feature>
<dbReference type="EC" id="3.1.1.-" evidence="3"/>
<accession>A0A1H1YNM4</accession>
<reference evidence="5 6" key="1">
    <citation type="submission" date="2016-10" db="EMBL/GenBank/DDBJ databases">
        <authorList>
            <person name="de Groot N.N."/>
        </authorList>
    </citation>
    <scope>NUCLEOTIDE SEQUENCE [LARGE SCALE GENOMIC DNA]</scope>
    <source>
        <strain evidence="5 6">DSM 21800</strain>
    </source>
</reference>
<dbReference type="GO" id="GO:0016787">
    <property type="term" value="F:hydrolase activity"/>
    <property type="evidence" value="ECO:0007669"/>
    <property type="project" value="UniProtKB-KW"/>
</dbReference>
<dbReference type="PROSITE" id="PS00122">
    <property type="entry name" value="CARBOXYLESTERASE_B_1"/>
    <property type="match status" value="1"/>
</dbReference>
<dbReference type="Gene3D" id="3.40.50.1820">
    <property type="entry name" value="alpha/beta hydrolase"/>
    <property type="match status" value="1"/>
</dbReference>
<organism evidence="5 6">
    <name type="scientific">Microlunatus soli</name>
    <dbReference type="NCBI Taxonomy" id="630515"/>
    <lineage>
        <taxon>Bacteria</taxon>
        <taxon>Bacillati</taxon>
        <taxon>Actinomycetota</taxon>
        <taxon>Actinomycetes</taxon>
        <taxon>Propionibacteriales</taxon>
        <taxon>Propionibacteriaceae</taxon>
        <taxon>Microlunatus</taxon>
    </lineage>
</organism>
<dbReference type="SUPFAM" id="SSF53474">
    <property type="entry name" value="alpha/beta-Hydrolases"/>
    <property type="match status" value="1"/>
</dbReference>
<dbReference type="PANTHER" id="PTHR11559">
    <property type="entry name" value="CARBOXYLESTERASE"/>
    <property type="match status" value="1"/>
</dbReference>